<feature type="transmembrane region" description="Helical" evidence="5">
    <location>
        <begin position="42"/>
        <end position="61"/>
    </location>
</feature>
<accession>A0AAV2IRJ9</accession>
<dbReference type="GO" id="GO:0016020">
    <property type="term" value="C:membrane"/>
    <property type="evidence" value="ECO:0007669"/>
    <property type="project" value="UniProtKB-SubCell"/>
</dbReference>
<organism evidence="7 8">
    <name type="scientific">Lymnaea stagnalis</name>
    <name type="common">Great pond snail</name>
    <name type="synonym">Helix stagnalis</name>
    <dbReference type="NCBI Taxonomy" id="6523"/>
    <lineage>
        <taxon>Eukaryota</taxon>
        <taxon>Metazoa</taxon>
        <taxon>Spiralia</taxon>
        <taxon>Lophotrochozoa</taxon>
        <taxon>Mollusca</taxon>
        <taxon>Gastropoda</taxon>
        <taxon>Heterobranchia</taxon>
        <taxon>Euthyneura</taxon>
        <taxon>Panpulmonata</taxon>
        <taxon>Hygrophila</taxon>
        <taxon>Lymnaeoidea</taxon>
        <taxon>Lymnaeidae</taxon>
        <taxon>Lymnaea</taxon>
    </lineage>
</organism>
<name>A0AAV2IRJ9_LYMST</name>
<evidence type="ECO:0000256" key="5">
    <source>
        <dbReference type="SAM" id="Phobius"/>
    </source>
</evidence>
<reference evidence="7 8" key="1">
    <citation type="submission" date="2024-04" db="EMBL/GenBank/DDBJ databases">
        <authorList>
            <consortium name="Genoscope - CEA"/>
            <person name="William W."/>
        </authorList>
    </citation>
    <scope>NUCLEOTIDE SEQUENCE [LARGE SCALE GENOMIC DNA]</scope>
</reference>
<comment type="subcellular location">
    <subcellularLocation>
        <location evidence="1">Membrane</location>
    </subcellularLocation>
</comment>
<evidence type="ECO:0000313" key="7">
    <source>
        <dbReference type="EMBL" id="CAL1547914.1"/>
    </source>
</evidence>
<feature type="transmembrane region" description="Helical" evidence="5">
    <location>
        <begin position="121"/>
        <end position="138"/>
    </location>
</feature>
<feature type="non-terminal residue" evidence="7">
    <location>
        <position position="139"/>
    </location>
</feature>
<protein>
    <recommendedName>
        <fullName evidence="6">G-protein coupled receptors family 1 profile domain-containing protein</fullName>
    </recommendedName>
</protein>
<keyword evidence="8" id="KW-1185">Reference proteome</keyword>
<keyword evidence="4 5" id="KW-0472">Membrane</keyword>
<evidence type="ECO:0000256" key="3">
    <source>
        <dbReference type="ARBA" id="ARBA00022989"/>
    </source>
</evidence>
<dbReference type="EMBL" id="CAXITT010001105">
    <property type="protein sequence ID" value="CAL1547914.1"/>
    <property type="molecule type" value="Genomic_DNA"/>
</dbReference>
<keyword evidence="3 5" id="KW-1133">Transmembrane helix</keyword>
<dbReference type="Proteomes" id="UP001497497">
    <property type="component" value="Unassembled WGS sequence"/>
</dbReference>
<gene>
    <name evidence="7" type="ORF">GSLYS_00021231001</name>
</gene>
<evidence type="ECO:0000256" key="2">
    <source>
        <dbReference type="ARBA" id="ARBA00022692"/>
    </source>
</evidence>
<evidence type="ECO:0000256" key="4">
    <source>
        <dbReference type="ARBA" id="ARBA00023136"/>
    </source>
</evidence>
<sequence length="139" mass="15462">MNKHFAKVIDPVAIATGIVGNALLAVVFLITPLRLRPLSHTLAGLGVVDLLYTLSCMLVYLTNKGVQVYRVPGACQITTFTLVFSKSVEAWYIFISHLNRLNAHTNSSRESRKRRVFNTKFAVFLVALLVAAPLLHVLW</sequence>
<evidence type="ECO:0000313" key="8">
    <source>
        <dbReference type="Proteomes" id="UP001497497"/>
    </source>
</evidence>
<feature type="domain" description="G-protein coupled receptors family 1 profile" evidence="6">
    <location>
        <begin position="20"/>
        <end position="139"/>
    </location>
</feature>
<dbReference type="Gene3D" id="1.20.1070.10">
    <property type="entry name" value="Rhodopsin 7-helix transmembrane proteins"/>
    <property type="match status" value="1"/>
</dbReference>
<dbReference type="AlphaFoldDB" id="A0AAV2IRJ9"/>
<comment type="caution">
    <text evidence="7">The sequence shown here is derived from an EMBL/GenBank/DDBJ whole genome shotgun (WGS) entry which is preliminary data.</text>
</comment>
<feature type="transmembrane region" description="Helical" evidence="5">
    <location>
        <begin position="12"/>
        <end position="30"/>
    </location>
</feature>
<evidence type="ECO:0000259" key="6">
    <source>
        <dbReference type="PROSITE" id="PS50262"/>
    </source>
</evidence>
<proteinExistence type="predicted"/>
<dbReference type="InterPro" id="IPR017452">
    <property type="entry name" value="GPCR_Rhodpsn_7TM"/>
</dbReference>
<dbReference type="PROSITE" id="PS50262">
    <property type="entry name" value="G_PROTEIN_RECEP_F1_2"/>
    <property type="match status" value="1"/>
</dbReference>
<dbReference type="SUPFAM" id="SSF81321">
    <property type="entry name" value="Family A G protein-coupled receptor-like"/>
    <property type="match status" value="1"/>
</dbReference>
<keyword evidence="2 5" id="KW-0812">Transmembrane</keyword>
<evidence type="ECO:0000256" key="1">
    <source>
        <dbReference type="ARBA" id="ARBA00004370"/>
    </source>
</evidence>